<dbReference type="InterPro" id="IPR012132">
    <property type="entry name" value="GMC_OxRdtase"/>
</dbReference>
<sequence length="529" mass="57360">MEKYDYIVVGGGSGGCVITHRLVNAGKKVLLLEDGPADNSQFIHMPATFIKVIGTERTVIYESEPQTAAANRKTFVPQGRTLGGGSSVNAMVYIRGTQADYEDWVKQGCTGWEWDKVLAAFKKAEGHMRLSAPYHGVDGPLKVSDTRYRHPLSLAFVKAAQESGIPYNDDFNGKNQAGIGFYHTTTFNGQRGSTASTYLEAVKHQPNLTIRTGCYVSRLIFNKEKHVTGLVYQQTNGTTVEVVLQAGGEIILAAGALSTPKILMLSGIGPGAHLQSLGIPIVHASENVGQNFQDHLEVSVYGRTKHPISLLGNDKGLTALKHGIQWKLFRTGLLTSNVVESGGFVDTTGGNRPDIQFHTLPTLVGDVDREPIEGHGISINPCHLRPASRGYMQLRSADPKAPIFFESGALQVQSDVETLKKGVSLARQILRAPSLSHLISEELRPAKQAEITDEALEAHVRTHAKTVYHPVGTCRMGSDEQSVVDTQLRVRGVHGLRICDASIMPTIVSGNTNAPVVMIAERCAEFILN</sequence>
<keyword evidence="3 5" id="KW-0285">Flavoprotein</keyword>
<evidence type="ECO:0000313" key="9">
    <source>
        <dbReference type="Proteomes" id="UP001165395"/>
    </source>
</evidence>
<evidence type="ECO:0000259" key="7">
    <source>
        <dbReference type="PROSITE" id="PS00624"/>
    </source>
</evidence>
<evidence type="ECO:0000259" key="6">
    <source>
        <dbReference type="PROSITE" id="PS00623"/>
    </source>
</evidence>
<dbReference type="EMBL" id="JAJBZT010000019">
    <property type="protein sequence ID" value="MCB6185404.1"/>
    <property type="molecule type" value="Genomic_DNA"/>
</dbReference>
<dbReference type="Gene3D" id="3.50.50.60">
    <property type="entry name" value="FAD/NAD(P)-binding domain"/>
    <property type="match status" value="1"/>
</dbReference>
<dbReference type="Pfam" id="PF00732">
    <property type="entry name" value="GMC_oxred_N"/>
    <property type="match status" value="1"/>
</dbReference>
<dbReference type="RefSeq" id="WP_227182235.1">
    <property type="nucleotide sequence ID" value="NZ_JAJBZT010000019.1"/>
</dbReference>
<evidence type="ECO:0000256" key="4">
    <source>
        <dbReference type="ARBA" id="ARBA00022827"/>
    </source>
</evidence>
<proteinExistence type="inferred from homology"/>
<dbReference type="SUPFAM" id="SSF54373">
    <property type="entry name" value="FAD-linked reductases, C-terminal domain"/>
    <property type="match status" value="1"/>
</dbReference>
<dbReference type="InterPro" id="IPR000172">
    <property type="entry name" value="GMC_OxRdtase_N"/>
</dbReference>
<comment type="caution">
    <text evidence="8">The sequence shown here is derived from an EMBL/GenBank/DDBJ whole genome shotgun (WGS) entry which is preliminary data.</text>
</comment>
<evidence type="ECO:0000256" key="3">
    <source>
        <dbReference type="ARBA" id="ARBA00022630"/>
    </source>
</evidence>
<evidence type="ECO:0000256" key="2">
    <source>
        <dbReference type="ARBA" id="ARBA00010790"/>
    </source>
</evidence>
<organism evidence="8 9">
    <name type="scientific">Leeia speluncae</name>
    <dbReference type="NCBI Taxonomy" id="2884804"/>
    <lineage>
        <taxon>Bacteria</taxon>
        <taxon>Pseudomonadati</taxon>
        <taxon>Pseudomonadota</taxon>
        <taxon>Betaproteobacteria</taxon>
        <taxon>Neisseriales</taxon>
        <taxon>Leeiaceae</taxon>
        <taxon>Leeia</taxon>
    </lineage>
</organism>
<feature type="domain" description="Glucose-methanol-choline oxidoreductase N-terminal" evidence="7">
    <location>
        <begin position="255"/>
        <end position="269"/>
    </location>
</feature>
<evidence type="ECO:0000313" key="8">
    <source>
        <dbReference type="EMBL" id="MCB6185404.1"/>
    </source>
</evidence>
<gene>
    <name evidence="8" type="ORF">LIN78_17800</name>
</gene>
<protein>
    <submittedName>
        <fullName evidence="8">GMC family oxidoreductase N-terminal domain-containing protein</fullName>
    </submittedName>
</protein>
<dbReference type="Pfam" id="PF05199">
    <property type="entry name" value="GMC_oxred_C"/>
    <property type="match status" value="1"/>
</dbReference>
<dbReference type="InterPro" id="IPR036188">
    <property type="entry name" value="FAD/NAD-bd_sf"/>
</dbReference>
<evidence type="ECO:0000256" key="1">
    <source>
        <dbReference type="ARBA" id="ARBA00001974"/>
    </source>
</evidence>
<comment type="cofactor">
    <cofactor evidence="1">
        <name>FAD</name>
        <dbReference type="ChEBI" id="CHEBI:57692"/>
    </cofactor>
</comment>
<dbReference type="Proteomes" id="UP001165395">
    <property type="component" value="Unassembled WGS sequence"/>
</dbReference>
<evidence type="ECO:0000256" key="5">
    <source>
        <dbReference type="RuleBase" id="RU003968"/>
    </source>
</evidence>
<dbReference type="SUPFAM" id="SSF51905">
    <property type="entry name" value="FAD/NAD(P)-binding domain"/>
    <property type="match status" value="1"/>
</dbReference>
<keyword evidence="9" id="KW-1185">Reference proteome</keyword>
<dbReference type="PROSITE" id="PS00623">
    <property type="entry name" value="GMC_OXRED_1"/>
    <property type="match status" value="1"/>
</dbReference>
<dbReference type="PANTHER" id="PTHR11552:SF147">
    <property type="entry name" value="CHOLINE DEHYDROGENASE, MITOCHONDRIAL"/>
    <property type="match status" value="1"/>
</dbReference>
<name>A0ABS8DB66_9NEIS</name>
<dbReference type="PROSITE" id="PS51257">
    <property type="entry name" value="PROKAR_LIPOPROTEIN"/>
    <property type="match status" value="1"/>
</dbReference>
<dbReference type="PROSITE" id="PS00624">
    <property type="entry name" value="GMC_OXRED_2"/>
    <property type="match status" value="1"/>
</dbReference>
<dbReference type="PANTHER" id="PTHR11552">
    <property type="entry name" value="GLUCOSE-METHANOL-CHOLINE GMC OXIDOREDUCTASE"/>
    <property type="match status" value="1"/>
</dbReference>
<feature type="domain" description="Glucose-methanol-choline oxidoreductase N-terminal" evidence="6">
    <location>
        <begin position="79"/>
        <end position="102"/>
    </location>
</feature>
<dbReference type="PIRSF" id="PIRSF000137">
    <property type="entry name" value="Alcohol_oxidase"/>
    <property type="match status" value="1"/>
</dbReference>
<keyword evidence="4 5" id="KW-0274">FAD</keyword>
<reference evidence="8" key="1">
    <citation type="submission" date="2021-10" db="EMBL/GenBank/DDBJ databases">
        <title>The complete genome sequence of Leeia sp. TBRC 13508.</title>
        <authorList>
            <person name="Charoenyingcharoen P."/>
            <person name="Yukphan P."/>
        </authorList>
    </citation>
    <scope>NUCLEOTIDE SEQUENCE</scope>
    <source>
        <strain evidence="8">TBRC 13508</strain>
    </source>
</reference>
<comment type="similarity">
    <text evidence="2 5">Belongs to the GMC oxidoreductase family.</text>
</comment>
<dbReference type="InterPro" id="IPR007867">
    <property type="entry name" value="GMC_OxRtase_C"/>
</dbReference>
<accession>A0ABS8DB66</accession>
<dbReference type="Gene3D" id="3.30.560.10">
    <property type="entry name" value="Glucose Oxidase, domain 3"/>
    <property type="match status" value="1"/>
</dbReference>